<name>A0ABM0MUA9_SACKO</name>
<gene>
    <name evidence="4" type="primary">LOC100377800</name>
</gene>
<evidence type="ECO:0000313" key="4">
    <source>
        <dbReference type="RefSeq" id="XP_006823600.1"/>
    </source>
</evidence>
<accession>A0ABM0MUA9</accession>
<dbReference type="SUPFAM" id="SSF57302">
    <property type="entry name" value="Snake toxin-like"/>
    <property type="match status" value="1"/>
</dbReference>
<keyword evidence="3" id="KW-1185">Reference proteome</keyword>
<dbReference type="Proteomes" id="UP000694865">
    <property type="component" value="Unplaced"/>
</dbReference>
<dbReference type="GeneID" id="100377800"/>
<dbReference type="Gene3D" id="2.10.60.10">
    <property type="entry name" value="CD59"/>
    <property type="match status" value="1"/>
</dbReference>
<dbReference type="RefSeq" id="XP_006823600.1">
    <property type="nucleotide sequence ID" value="XM_006823537.1"/>
</dbReference>
<dbReference type="CDD" id="cd00117">
    <property type="entry name" value="TFP"/>
    <property type="match status" value="1"/>
</dbReference>
<reference evidence="4" key="1">
    <citation type="submission" date="2025-08" db="UniProtKB">
        <authorList>
            <consortium name="RefSeq"/>
        </authorList>
    </citation>
    <scope>IDENTIFICATION</scope>
    <source>
        <tissue evidence="4">Testes</tissue>
    </source>
</reference>
<evidence type="ECO:0000313" key="3">
    <source>
        <dbReference type="Proteomes" id="UP000694865"/>
    </source>
</evidence>
<feature type="domain" description="UPAR/Ly6" evidence="2">
    <location>
        <begin position="20"/>
        <end position="97"/>
    </location>
</feature>
<feature type="chain" id="PRO_5045078845" evidence="1">
    <location>
        <begin position="20"/>
        <end position="127"/>
    </location>
</feature>
<sequence>MKSLLCIFTMCAIYAGVQCLDCYSCSIFDDHCGSITSDTNYTTCSPQDDECSEEYIYLLGMFIASVRSCEHNCNVTNLEFWSSGVVTRCCDSDLCNDADHTDFGTSSTVIASGTLIAMSILVSISSQ</sequence>
<feature type="signal peptide" evidence="1">
    <location>
        <begin position="1"/>
        <end position="19"/>
    </location>
</feature>
<proteinExistence type="predicted"/>
<protein>
    <submittedName>
        <fullName evidence="4">Uncharacterized protein LOC100377800</fullName>
    </submittedName>
</protein>
<evidence type="ECO:0000259" key="2">
    <source>
        <dbReference type="Pfam" id="PF00021"/>
    </source>
</evidence>
<evidence type="ECO:0000256" key="1">
    <source>
        <dbReference type="SAM" id="SignalP"/>
    </source>
</evidence>
<dbReference type="Pfam" id="PF00021">
    <property type="entry name" value="UPAR_LY6"/>
    <property type="match status" value="1"/>
</dbReference>
<keyword evidence="1" id="KW-0732">Signal</keyword>
<dbReference type="InterPro" id="IPR016054">
    <property type="entry name" value="LY6_UPA_recep-like"/>
</dbReference>
<organism evidence="3 4">
    <name type="scientific">Saccoglossus kowalevskii</name>
    <name type="common">Acorn worm</name>
    <dbReference type="NCBI Taxonomy" id="10224"/>
    <lineage>
        <taxon>Eukaryota</taxon>
        <taxon>Metazoa</taxon>
        <taxon>Hemichordata</taxon>
        <taxon>Enteropneusta</taxon>
        <taxon>Harrimaniidae</taxon>
        <taxon>Saccoglossus</taxon>
    </lineage>
</organism>
<dbReference type="InterPro" id="IPR045860">
    <property type="entry name" value="Snake_toxin-like_sf"/>
</dbReference>